<dbReference type="PANTHER" id="PTHR46035:SF1">
    <property type="entry name" value="TETRATRICOPEPTIDE REPEAT PROTEIN 4"/>
    <property type="match status" value="1"/>
</dbReference>
<sequence>MVRLEELPDDFEEGMNLNTHTLPGAEEEDASMDDLYDRAAARGGFTEKTFEEALSDLSKTPLFMTDLNNAGNEENVVLEALKALQYEGTKAEAAQNFKDQGNECVQEKKWSDAKEFYTKGIAVLQSKEDAKWDQPEDPAKEESQRKLVLEQLYSNRARCNLELKNYRSTTLDCGTVLRINPHNVKAHYRSASALYALDKIYEALDVCYRGLKLDESNQAMKSLLEKIQKRSRVKEEQDRKRRAEQDRKRKEKIMLMTALKARNIKVRGTGKPPPDMADAEIRLVPDPLSPKSTLEFPSVFLYPMHNQSDFVKAFAEKDAIYQHLSIMLPTPWDLKGEYKPNSTDCYMDTRSGGLIKVGKKVSLLEILSNDKVEVVGGLVRIHVVPQALAPKWIEEIKSKRAK</sequence>
<dbReference type="Gene3D" id="1.25.40.10">
    <property type="entry name" value="Tetratricopeptide repeat domain"/>
    <property type="match status" value="1"/>
</dbReference>
<dbReference type="CDD" id="cd21381">
    <property type="entry name" value="CTWD_TTC4"/>
    <property type="match status" value="1"/>
</dbReference>
<dbReference type="InterPro" id="IPR011990">
    <property type="entry name" value="TPR-like_helical_dom_sf"/>
</dbReference>
<feature type="region of interest" description="Disordered" evidence="4">
    <location>
        <begin position="228"/>
        <end position="249"/>
    </location>
</feature>
<evidence type="ECO:0000256" key="3">
    <source>
        <dbReference type="ARBA" id="ARBA00023602"/>
    </source>
</evidence>
<dbReference type="Pfam" id="PF18972">
    <property type="entry name" value="Wheel"/>
    <property type="match status" value="1"/>
</dbReference>
<dbReference type="InterPro" id="IPR044059">
    <property type="entry name" value="Csn1/TTC4_wheel"/>
</dbReference>
<feature type="domain" description="Cns1/TTC4 wheel" evidence="5">
    <location>
        <begin position="286"/>
        <end position="395"/>
    </location>
</feature>
<name>A0ABR0KJY7_9EURO</name>
<accession>A0ABR0KJY7</accession>
<dbReference type="EMBL" id="JAVRRG010000013">
    <property type="protein sequence ID" value="KAK5098629.1"/>
    <property type="molecule type" value="Genomic_DNA"/>
</dbReference>
<keyword evidence="2" id="KW-0802">TPR repeat</keyword>
<evidence type="ECO:0000313" key="7">
    <source>
        <dbReference type="Proteomes" id="UP001345013"/>
    </source>
</evidence>
<evidence type="ECO:0000256" key="1">
    <source>
        <dbReference type="ARBA" id="ARBA00022737"/>
    </source>
</evidence>
<proteinExistence type="inferred from homology"/>
<protein>
    <submittedName>
        <fullName evidence="6">HSP70/90 co-chaperone</fullName>
    </submittedName>
</protein>
<feature type="compositionally biased region" description="Basic and acidic residues" evidence="4">
    <location>
        <begin position="228"/>
        <end position="248"/>
    </location>
</feature>
<dbReference type="PANTHER" id="PTHR46035">
    <property type="entry name" value="TETRATRICOPEPTIDE REPEAT PROTEIN 4"/>
    <property type="match status" value="1"/>
</dbReference>
<evidence type="ECO:0000313" key="6">
    <source>
        <dbReference type="EMBL" id="KAK5098629.1"/>
    </source>
</evidence>
<dbReference type="SUPFAM" id="SSF48452">
    <property type="entry name" value="TPR-like"/>
    <property type="match status" value="1"/>
</dbReference>
<evidence type="ECO:0000259" key="5">
    <source>
        <dbReference type="Pfam" id="PF18972"/>
    </source>
</evidence>
<keyword evidence="7" id="KW-1185">Reference proteome</keyword>
<comment type="caution">
    <text evidence="6">The sequence shown here is derived from an EMBL/GenBank/DDBJ whole genome shotgun (WGS) entry which is preliminary data.</text>
</comment>
<keyword evidence="1" id="KW-0677">Repeat</keyword>
<reference evidence="6 7" key="1">
    <citation type="submission" date="2023-08" db="EMBL/GenBank/DDBJ databases">
        <title>Black Yeasts Isolated from many extreme environments.</title>
        <authorList>
            <person name="Coleine C."/>
            <person name="Stajich J.E."/>
            <person name="Selbmann L."/>
        </authorList>
    </citation>
    <scope>NUCLEOTIDE SEQUENCE [LARGE SCALE GENOMIC DNA]</scope>
    <source>
        <strain evidence="6 7">CCFEE 5885</strain>
    </source>
</reference>
<evidence type="ECO:0000256" key="2">
    <source>
        <dbReference type="ARBA" id="ARBA00022803"/>
    </source>
</evidence>
<comment type="similarity">
    <text evidence="3">Belongs to the TTC4 family.</text>
</comment>
<evidence type="ECO:0000256" key="4">
    <source>
        <dbReference type="SAM" id="MobiDB-lite"/>
    </source>
</evidence>
<organism evidence="6 7">
    <name type="scientific">Lithohypha guttulata</name>
    <dbReference type="NCBI Taxonomy" id="1690604"/>
    <lineage>
        <taxon>Eukaryota</taxon>
        <taxon>Fungi</taxon>
        <taxon>Dikarya</taxon>
        <taxon>Ascomycota</taxon>
        <taxon>Pezizomycotina</taxon>
        <taxon>Eurotiomycetes</taxon>
        <taxon>Chaetothyriomycetidae</taxon>
        <taxon>Chaetothyriales</taxon>
        <taxon>Trichomeriaceae</taxon>
        <taxon>Lithohypha</taxon>
    </lineage>
</organism>
<feature type="region of interest" description="Disordered" evidence="4">
    <location>
        <begin position="1"/>
        <end position="27"/>
    </location>
</feature>
<dbReference type="InterPro" id="IPR019734">
    <property type="entry name" value="TPR_rpt"/>
</dbReference>
<gene>
    <name evidence="6" type="primary">CNS1</name>
    <name evidence="6" type="ORF">LTR24_001734</name>
</gene>
<dbReference type="Proteomes" id="UP001345013">
    <property type="component" value="Unassembled WGS sequence"/>
</dbReference>
<dbReference type="SMART" id="SM00028">
    <property type="entry name" value="TPR"/>
    <property type="match status" value="3"/>
</dbReference>